<dbReference type="InterPro" id="IPR005569">
    <property type="entry name" value="Arc_DNA-bd_dom"/>
</dbReference>
<protein>
    <submittedName>
        <fullName evidence="3">Arc family DNA-binding protein</fullName>
    </submittedName>
</protein>
<dbReference type="GO" id="GO:0003677">
    <property type="term" value="F:DNA binding"/>
    <property type="evidence" value="ECO:0007669"/>
    <property type="project" value="UniProtKB-KW"/>
</dbReference>
<dbReference type="InterPro" id="IPR013321">
    <property type="entry name" value="Arc_rbn_hlx_hlx"/>
</dbReference>
<evidence type="ECO:0000256" key="1">
    <source>
        <dbReference type="SAM" id="MobiDB-lite"/>
    </source>
</evidence>
<reference evidence="3" key="1">
    <citation type="submission" date="2020-12" db="EMBL/GenBank/DDBJ databases">
        <authorList>
            <consortium name="Clinical and Environmental Microbiology Branch: Whole genome sequencing antimicrobial resistance pathogens in the healthcare setting"/>
        </authorList>
    </citation>
    <scope>NUCLEOTIDE SEQUENCE</scope>
    <source>
        <strain evidence="3">2018HL-00813</strain>
    </source>
</reference>
<dbReference type="Pfam" id="PF03869">
    <property type="entry name" value="Arc"/>
    <property type="match status" value="1"/>
</dbReference>
<accession>A0A9P2L8P5</accession>
<sequence>MGNQADHTIVRLRVPPELKEQIEKAAEANNRSQSAEMVARLEESFKKNTPSTNLAELIALQEETIEYMKQLHIQNAELSRELREEKSRNESRFKDLGVLRGLEAVRKRPGVYIDNEGNEISTDNHDPNKNYLDINKKKGK</sequence>
<dbReference type="Gene3D" id="1.10.1220.10">
    <property type="entry name" value="Met repressor-like"/>
    <property type="match status" value="1"/>
</dbReference>
<dbReference type="GO" id="GO:0006355">
    <property type="term" value="P:regulation of DNA-templated transcription"/>
    <property type="evidence" value="ECO:0007669"/>
    <property type="project" value="InterPro"/>
</dbReference>
<dbReference type="AlphaFoldDB" id="A0A9P2L8P5"/>
<dbReference type="RefSeq" id="WP_322546816.1">
    <property type="nucleotide sequence ID" value="NZ_CP140420.1"/>
</dbReference>
<dbReference type="SUPFAM" id="SSF47598">
    <property type="entry name" value="Ribbon-helix-helix"/>
    <property type="match status" value="1"/>
</dbReference>
<feature type="region of interest" description="Disordered" evidence="1">
    <location>
        <begin position="113"/>
        <end position="140"/>
    </location>
</feature>
<dbReference type="InterPro" id="IPR010985">
    <property type="entry name" value="Ribbon_hlx_hlx"/>
</dbReference>
<evidence type="ECO:0000259" key="2">
    <source>
        <dbReference type="Pfam" id="PF03869"/>
    </source>
</evidence>
<proteinExistence type="predicted"/>
<comment type="caution">
    <text evidence="3">The sequence shown here is derived from an EMBL/GenBank/DDBJ whole genome shotgun (WGS) entry which is preliminary data.</text>
</comment>
<gene>
    <name evidence="3" type="ORF">JHZ39_000994</name>
</gene>
<organism evidence="3">
    <name type="scientific">Acinetobacter baumannii</name>
    <dbReference type="NCBI Taxonomy" id="470"/>
    <lineage>
        <taxon>Bacteria</taxon>
        <taxon>Pseudomonadati</taxon>
        <taxon>Pseudomonadota</taxon>
        <taxon>Gammaproteobacteria</taxon>
        <taxon>Moraxellales</taxon>
        <taxon>Moraxellaceae</taxon>
        <taxon>Acinetobacter</taxon>
        <taxon>Acinetobacter calcoaceticus/baumannii complex</taxon>
    </lineage>
</organism>
<keyword evidence="3" id="KW-0238">DNA-binding</keyword>
<feature type="domain" description="Arc-like DNA binding" evidence="2">
    <location>
        <begin position="12"/>
        <end position="50"/>
    </location>
</feature>
<evidence type="ECO:0000313" key="3">
    <source>
        <dbReference type="EMBL" id="EGY2376661.1"/>
    </source>
</evidence>
<dbReference type="EMBL" id="AAYLMQ010000008">
    <property type="protein sequence ID" value="EGY2376661.1"/>
    <property type="molecule type" value="Genomic_DNA"/>
</dbReference>
<name>A0A9P2L8P5_ACIBA</name>